<feature type="transmembrane region" description="Helical" evidence="3">
    <location>
        <begin position="42"/>
        <end position="61"/>
    </location>
</feature>
<feature type="region of interest" description="Disordered" evidence="2">
    <location>
        <begin position="1"/>
        <end position="23"/>
    </location>
</feature>
<protein>
    <recommendedName>
        <fullName evidence="6">Membrane fusion protein biotin-lipoyl like domain-containing protein</fullName>
    </recommendedName>
</protein>
<feature type="non-terminal residue" evidence="4">
    <location>
        <position position="168"/>
    </location>
</feature>
<gene>
    <name evidence="4" type="ORF">COX46_02305</name>
</gene>
<feature type="compositionally biased region" description="Basic and acidic residues" evidence="2">
    <location>
        <begin position="1"/>
        <end position="13"/>
    </location>
</feature>
<evidence type="ECO:0000313" key="4">
    <source>
        <dbReference type="EMBL" id="PIP16429.1"/>
    </source>
</evidence>
<keyword evidence="3" id="KW-0812">Transmembrane</keyword>
<evidence type="ECO:0008006" key="6">
    <source>
        <dbReference type="Google" id="ProtNLM"/>
    </source>
</evidence>
<comment type="caution">
    <text evidence="4">The sequence shown here is derived from an EMBL/GenBank/DDBJ whole genome shotgun (WGS) entry which is preliminary data.</text>
</comment>
<evidence type="ECO:0000256" key="2">
    <source>
        <dbReference type="SAM" id="MobiDB-lite"/>
    </source>
</evidence>
<evidence type="ECO:0000313" key="5">
    <source>
        <dbReference type="Proteomes" id="UP000230392"/>
    </source>
</evidence>
<keyword evidence="3" id="KW-0472">Membrane</keyword>
<evidence type="ECO:0000256" key="3">
    <source>
        <dbReference type="SAM" id="Phobius"/>
    </source>
</evidence>
<dbReference type="EMBL" id="PCRF01000108">
    <property type="protein sequence ID" value="PIP16429.1"/>
    <property type="molecule type" value="Genomic_DNA"/>
</dbReference>
<proteinExistence type="predicted"/>
<reference evidence="4 5" key="1">
    <citation type="submission" date="2017-09" db="EMBL/GenBank/DDBJ databases">
        <title>Depth-based differentiation of microbial function through sediment-hosted aquifers and enrichment of novel symbionts in the deep terrestrial subsurface.</title>
        <authorList>
            <person name="Probst A.J."/>
            <person name="Ladd B."/>
            <person name="Jarett J.K."/>
            <person name="Geller-Mcgrath D.E."/>
            <person name="Sieber C.M."/>
            <person name="Emerson J.B."/>
            <person name="Anantharaman K."/>
            <person name="Thomas B.C."/>
            <person name="Malmstrom R."/>
            <person name="Stieglmeier M."/>
            <person name="Klingl A."/>
            <person name="Woyke T."/>
            <person name="Ryan C.M."/>
            <person name="Banfield J.F."/>
        </authorList>
    </citation>
    <scope>NUCLEOTIDE SEQUENCE [LARGE SCALE GENOMIC DNA]</scope>
    <source>
        <strain evidence="4">CG23_combo_of_CG06-09_8_20_14_all_48_7</strain>
    </source>
</reference>
<dbReference type="AlphaFoldDB" id="A0A2G9YB15"/>
<accession>A0A2G9YB15</accession>
<organism evidence="4 5">
    <name type="scientific">bacterium (Candidatus Ratteibacteria) CG23_combo_of_CG06-09_8_20_14_all_48_7</name>
    <dbReference type="NCBI Taxonomy" id="2014292"/>
    <lineage>
        <taxon>Bacteria</taxon>
        <taxon>Candidatus Ratteibacteria</taxon>
    </lineage>
</organism>
<sequence length="168" mass="19103">MCAKFRWQEEKPGGSRWTYDGSSSMREKPDAGIKTKVWLRRFLVLGGVVLLGGITIGGIVLQMHRRIKVSGVVEPLRYDYVRAPTSGTIELLPFTEGQYAKKDQSLAVILPDDVTFFSDVENRIFDLTGIQKECERINERIGILTVESEHLEREKELLKKDFSEVEVA</sequence>
<feature type="coiled-coil region" evidence="1">
    <location>
        <begin position="134"/>
        <end position="168"/>
    </location>
</feature>
<dbReference type="Proteomes" id="UP000230392">
    <property type="component" value="Unassembled WGS sequence"/>
</dbReference>
<keyword evidence="1" id="KW-0175">Coiled coil</keyword>
<name>A0A2G9YB15_9BACT</name>
<keyword evidence="3" id="KW-1133">Transmembrane helix</keyword>
<evidence type="ECO:0000256" key="1">
    <source>
        <dbReference type="SAM" id="Coils"/>
    </source>
</evidence>